<dbReference type="GO" id="GO:0030170">
    <property type="term" value="F:pyridoxal phosphate binding"/>
    <property type="evidence" value="ECO:0007669"/>
    <property type="project" value="InterPro"/>
</dbReference>
<dbReference type="InterPro" id="IPR015421">
    <property type="entry name" value="PyrdxlP-dep_Trfase_major"/>
</dbReference>
<dbReference type="Proteomes" id="UP000185062">
    <property type="component" value="Unassembled WGS sequence"/>
</dbReference>
<evidence type="ECO:0000256" key="7">
    <source>
        <dbReference type="ARBA" id="ARBA00023239"/>
    </source>
</evidence>
<keyword evidence="7" id="KW-0456">Lyase</keyword>
<evidence type="ECO:0000256" key="6">
    <source>
        <dbReference type="ARBA" id="ARBA00022898"/>
    </source>
</evidence>
<reference evidence="11 12" key="1">
    <citation type="submission" date="2016-12" db="EMBL/GenBank/DDBJ databases">
        <authorList>
            <person name="Song W.-J."/>
            <person name="Kurnit D.M."/>
        </authorList>
    </citation>
    <scope>NUCLEOTIDE SEQUENCE [LARGE SCALE GENOMIC DNA]</scope>
    <source>
        <strain evidence="11 12">ATCC 49181</strain>
    </source>
</reference>
<dbReference type="GO" id="GO:0048472">
    <property type="term" value="F:threonine-phosphate decarboxylase activity"/>
    <property type="evidence" value="ECO:0007669"/>
    <property type="project" value="UniProtKB-EC"/>
</dbReference>
<evidence type="ECO:0000313" key="12">
    <source>
        <dbReference type="Proteomes" id="UP000185062"/>
    </source>
</evidence>
<dbReference type="GO" id="GO:0009236">
    <property type="term" value="P:cobalamin biosynthetic process"/>
    <property type="evidence" value="ECO:0007669"/>
    <property type="project" value="UniProtKB-UniPathway"/>
</dbReference>
<evidence type="ECO:0000256" key="2">
    <source>
        <dbReference type="ARBA" id="ARBA00003444"/>
    </source>
</evidence>
<dbReference type="EMBL" id="FSRO01000001">
    <property type="protein sequence ID" value="SIO13577.1"/>
    <property type="molecule type" value="Genomic_DNA"/>
</dbReference>
<comment type="cofactor">
    <cofactor evidence="1">
        <name>pyridoxal 5'-phosphate</name>
        <dbReference type="ChEBI" id="CHEBI:597326"/>
    </cofactor>
</comment>
<dbReference type="PANTHER" id="PTHR42885:SF1">
    <property type="entry name" value="THREONINE-PHOSPHATE DECARBOXYLASE"/>
    <property type="match status" value="1"/>
</dbReference>
<evidence type="ECO:0000259" key="10">
    <source>
        <dbReference type="Pfam" id="PF00155"/>
    </source>
</evidence>
<accession>A0A1N6H1L7</accession>
<dbReference type="Gene3D" id="3.40.640.10">
    <property type="entry name" value="Type I PLP-dependent aspartate aminotransferase-like (Major domain)"/>
    <property type="match status" value="1"/>
</dbReference>
<sequence length="357" mass="39468">MSSLLSQPDQQGILHHGGRLRTAAIRYAIPLGDWLDLSTGINPNGWPVKAMPASIWARLPEDEDELSAIAGYYYGTDSLLPVAGSQAAIQALPQLRKPSRVSVLNPGYAEHAHAWQRANHSVSAVTPQQIESTLAATDVLVIIHPNNPTGDTFPMETILAWHAHLARRGGWLVVDEAFIDATPEHSIVSRTTSPGLIVLRSLGKFFGLAGARVGFVCAQAELLSQLNALLGPWTISTPARWVAIQALQDETWQKTTRQYLIQQSRRLQTLLAQHHLSPDGGCAFFQWVQSPDAQSIHDKLAQQGILTRCFEHPSSLRFGLPRTETDWRRLDKALVNLTAPLRKRRGFPIQRIQPGRT</sequence>
<evidence type="ECO:0000256" key="1">
    <source>
        <dbReference type="ARBA" id="ARBA00001933"/>
    </source>
</evidence>
<dbReference type="PROSITE" id="PS00105">
    <property type="entry name" value="AA_TRANSFER_CLASS_1"/>
    <property type="match status" value="1"/>
</dbReference>
<dbReference type="Gene3D" id="3.90.1150.10">
    <property type="entry name" value="Aspartate Aminotransferase, domain 1"/>
    <property type="match status" value="1"/>
</dbReference>
<dbReference type="Pfam" id="PF00155">
    <property type="entry name" value="Aminotran_1_2"/>
    <property type="match status" value="1"/>
</dbReference>
<dbReference type="STRING" id="44575.SAMN05216419_105516"/>
<dbReference type="CDD" id="cd00609">
    <property type="entry name" value="AAT_like"/>
    <property type="match status" value="1"/>
</dbReference>
<comment type="function">
    <text evidence="2">Decarboxylates L-threonine-O-3-phosphate to yield (R)-1-amino-2-propanol O-2-phosphate, the precursor for the linkage between the nucleotide loop and the corrin ring in cobalamin.</text>
</comment>
<name>A0A1N6H1L7_9PROT</name>
<keyword evidence="6" id="KW-0663">Pyridoxal phosphate</keyword>
<dbReference type="NCBIfam" id="TIGR01140">
    <property type="entry name" value="L_thr_O3P_dcar"/>
    <property type="match status" value="1"/>
</dbReference>
<dbReference type="InterPro" id="IPR004839">
    <property type="entry name" value="Aminotransferase_I/II_large"/>
</dbReference>
<comment type="pathway">
    <text evidence="3">Cofactor biosynthesis; adenosylcobalamin biosynthesis.</text>
</comment>
<dbReference type="PANTHER" id="PTHR42885">
    <property type="entry name" value="HISTIDINOL-PHOSPHATE AMINOTRANSFERASE-RELATED"/>
    <property type="match status" value="1"/>
</dbReference>
<gene>
    <name evidence="11" type="ORF">SAMN02743940_0970</name>
</gene>
<evidence type="ECO:0000256" key="3">
    <source>
        <dbReference type="ARBA" id="ARBA00004953"/>
    </source>
</evidence>
<dbReference type="eggNOG" id="COG0079">
    <property type="taxonomic scope" value="Bacteria"/>
</dbReference>
<dbReference type="UniPathway" id="UPA00148"/>
<evidence type="ECO:0000256" key="4">
    <source>
        <dbReference type="ARBA" id="ARBA00012285"/>
    </source>
</evidence>
<evidence type="ECO:0000313" key="11">
    <source>
        <dbReference type="EMBL" id="SIO13577.1"/>
    </source>
</evidence>
<protein>
    <recommendedName>
        <fullName evidence="4">threonine-phosphate decarboxylase</fullName>
        <ecNumber evidence="4">4.1.1.81</ecNumber>
    </recommendedName>
    <alternativeName>
        <fullName evidence="8">L-threonine-O-3-phosphate decarboxylase</fullName>
    </alternativeName>
</protein>
<comment type="catalytic activity">
    <reaction evidence="9">
        <text>O-phospho-L-threonine + H(+) = (R)-1-aminopropan-2-yl phosphate + CO2</text>
        <dbReference type="Rhea" id="RHEA:11492"/>
        <dbReference type="ChEBI" id="CHEBI:15378"/>
        <dbReference type="ChEBI" id="CHEBI:16526"/>
        <dbReference type="ChEBI" id="CHEBI:58563"/>
        <dbReference type="ChEBI" id="CHEBI:58675"/>
        <dbReference type="EC" id="4.1.1.81"/>
    </reaction>
</comment>
<dbReference type="InterPro" id="IPR005860">
    <property type="entry name" value="CobD"/>
</dbReference>
<feature type="domain" description="Aminotransferase class I/classII large" evidence="10">
    <location>
        <begin position="76"/>
        <end position="322"/>
    </location>
</feature>
<dbReference type="EC" id="4.1.1.81" evidence="4"/>
<dbReference type="RefSeq" id="WP_245812896.1">
    <property type="nucleotide sequence ID" value="NZ_FSRO01000001.1"/>
</dbReference>
<evidence type="ECO:0000256" key="8">
    <source>
        <dbReference type="ARBA" id="ARBA00029996"/>
    </source>
</evidence>
<proteinExistence type="predicted"/>
<dbReference type="SUPFAM" id="SSF53383">
    <property type="entry name" value="PLP-dependent transferases"/>
    <property type="match status" value="1"/>
</dbReference>
<dbReference type="InterPro" id="IPR015424">
    <property type="entry name" value="PyrdxlP-dep_Trfase"/>
</dbReference>
<dbReference type="AlphaFoldDB" id="A0A1N6H1L7"/>
<keyword evidence="5" id="KW-0169">Cobalamin biosynthesis</keyword>
<evidence type="ECO:0000256" key="9">
    <source>
        <dbReference type="ARBA" id="ARBA00048531"/>
    </source>
</evidence>
<organism evidence="11 12">
    <name type="scientific">Nitrosomonas cryotolerans ATCC 49181</name>
    <dbReference type="NCBI Taxonomy" id="1131553"/>
    <lineage>
        <taxon>Bacteria</taxon>
        <taxon>Pseudomonadati</taxon>
        <taxon>Pseudomonadota</taxon>
        <taxon>Betaproteobacteria</taxon>
        <taxon>Nitrosomonadales</taxon>
        <taxon>Nitrosomonadaceae</taxon>
        <taxon>Nitrosomonas</taxon>
    </lineage>
</organism>
<dbReference type="InterPro" id="IPR004838">
    <property type="entry name" value="NHTrfase_class1_PyrdxlP-BS"/>
</dbReference>
<keyword evidence="12" id="KW-1185">Reference proteome</keyword>
<dbReference type="InterPro" id="IPR015422">
    <property type="entry name" value="PyrdxlP-dep_Trfase_small"/>
</dbReference>
<evidence type="ECO:0000256" key="5">
    <source>
        <dbReference type="ARBA" id="ARBA00022573"/>
    </source>
</evidence>